<evidence type="ECO:0000256" key="1">
    <source>
        <dbReference type="SAM" id="MobiDB-lite"/>
    </source>
</evidence>
<keyword evidence="3" id="KW-1185">Reference proteome</keyword>
<protein>
    <submittedName>
        <fullName evidence="2">Uncharacterized protein</fullName>
    </submittedName>
</protein>
<name>A0A392TUJ8_9FABA</name>
<accession>A0A392TUJ8</accession>
<feature type="compositionally biased region" description="Pro residues" evidence="1">
    <location>
        <begin position="50"/>
        <end position="61"/>
    </location>
</feature>
<dbReference type="EMBL" id="LXQA010658973">
    <property type="protein sequence ID" value="MCI64578.1"/>
    <property type="molecule type" value="Genomic_DNA"/>
</dbReference>
<feature type="non-terminal residue" evidence="2">
    <location>
        <position position="85"/>
    </location>
</feature>
<evidence type="ECO:0000313" key="3">
    <source>
        <dbReference type="Proteomes" id="UP000265520"/>
    </source>
</evidence>
<reference evidence="2 3" key="1">
    <citation type="journal article" date="2018" name="Front. Plant Sci.">
        <title>Red Clover (Trifolium pratense) and Zigzag Clover (T. medium) - A Picture of Genomic Similarities and Differences.</title>
        <authorList>
            <person name="Dluhosova J."/>
            <person name="Istvanek J."/>
            <person name="Nedelnik J."/>
            <person name="Repkova J."/>
        </authorList>
    </citation>
    <scope>NUCLEOTIDE SEQUENCE [LARGE SCALE GENOMIC DNA]</scope>
    <source>
        <strain evidence="3">cv. 10/8</strain>
        <tissue evidence="2">Leaf</tissue>
    </source>
</reference>
<proteinExistence type="predicted"/>
<sequence length="85" mass="9339">HKTRPMAGANNNNAENVWENQTLIGAVHPLDRQLASGTEGDDPNHKEYVPEPPMDTPPLPPGALIETVMAVLVNAINRQGQYMRE</sequence>
<feature type="non-terminal residue" evidence="2">
    <location>
        <position position="1"/>
    </location>
</feature>
<dbReference type="AlphaFoldDB" id="A0A392TUJ8"/>
<comment type="caution">
    <text evidence="2">The sequence shown here is derived from an EMBL/GenBank/DDBJ whole genome shotgun (WGS) entry which is preliminary data.</text>
</comment>
<dbReference type="Proteomes" id="UP000265520">
    <property type="component" value="Unassembled WGS sequence"/>
</dbReference>
<feature type="region of interest" description="Disordered" evidence="1">
    <location>
        <begin position="32"/>
        <end position="61"/>
    </location>
</feature>
<organism evidence="2 3">
    <name type="scientific">Trifolium medium</name>
    <dbReference type="NCBI Taxonomy" id="97028"/>
    <lineage>
        <taxon>Eukaryota</taxon>
        <taxon>Viridiplantae</taxon>
        <taxon>Streptophyta</taxon>
        <taxon>Embryophyta</taxon>
        <taxon>Tracheophyta</taxon>
        <taxon>Spermatophyta</taxon>
        <taxon>Magnoliopsida</taxon>
        <taxon>eudicotyledons</taxon>
        <taxon>Gunneridae</taxon>
        <taxon>Pentapetalae</taxon>
        <taxon>rosids</taxon>
        <taxon>fabids</taxon>
        <taxon>Fabales</taxon>
        <taxon>Fabaceae</taxon>
        <taxon>Papilionoideae</taxon>
        <taxon>50 kb inversion clade</taxon>
        <taxon>NPAAA clade</taxon>
        <taxon>Hologalegina</taxon>
        <taxon>IRL clade</taxon>
        <taxon>Trifolieae</taxon>
        <taxon>Trifolium</taxon>
    </lineage>
</organism>
<evidence type="ECO:0000313" key="2">
    <source>
        <dbReference type="EMBL" id="MCI64578.1"/>
    </source>
</evidence>